<comment type="caution">
    <text evidence="3">The sequence shown here is derived from an EMBL/GenBank/DDBJ whole genome shotgun (WGS) entry which is preliminary data.</text>
</comment>
<evidence type="ECO:0000313" key="3">
    <source>
        <dbReference type="EMBL" id="THU50566.1"/>
    </source>
</evidence>
<dbReference type="PANTHER" id="PTHR45274">
    <property type="entry name" value="NAD(P)-BINDING ROSSMANN-FOLD SUPERFAMILY PROTEIN"/>
    <property type="match status" value="1"/>
</dbReference>
<keyword evidence="1" id="KW-0472">Membrane</keyword>
<keyword evidence="1" id="KW-1133">Transmembrane helix</keyword>
<dbReference type="EMBL" id="PYDT01000009">
    <property type="protein sequence ID" value="THU50566.1"/>
    <property type="molecule type" value="Genomic_DNA"/>
</dbReference>
<dbReference type="Gene3D" id="3.40.50.720">
    <property type="entry name" value="NAD(P)-binding Rossmann-like Domain"/>
    <property type="match status" value="1"/>
</dbReference>
<dbReference type="AlphaFoldDB" id="A0A4V4H428"/>
<sequence>MRASYLFSGFFCYPTPKLWSGVVFLVKLATATTMLGVVAAALILAGLVVFLVKFATADGDFTLTSRGAPKRDEVEGKVVWITGASRGIGEILANQFTNLGAKVILSARNAVELERVKSEIISKYPASRVEVLPMDLASGEESLKESVYKAESLFSSAGVDYMVHNAAFERPKRKALDETEEGLRATMNINVLGTITLTRLLAPYMLKRGRGHFVVVSSAAGKCPSPGQALYSASKHALNGYFHSLRSELCQEGIKVTIVCPGPIETSKTSETSSSGKSRSLEKRVLAERCAELIIVAATHGLKETWISYQPVLFVMYLVQYMPTIGYWFMDLIGANRLDAAASKRSAYSWSLLFGHKKSA</sequence>
<proteinExistence type="predicted"/>
<dbReference type="SUPFAM" id="SSF51735">
    <property type="entry name" value="NAD(P)-binding Rossmann-fold domains"/>
    <property type="match status" value="1"/>
</dbReference>
<reference evidence="3 4" key="1">
    <citation type="journal article" date="2019" name="Nat. Plants">
        <title>Genome sequencing of Musa balbisiana reveals subgenome evolution and function divergence in polyploid bananas.</title>
        <authorList>
            <person name="Yao X."/>
        </authorList>
    </citation>
    <scope>NUCLEOTIDE SEQUENCE [LARGE SCALE GENOMIC DNA]</scope>
    <source>
        <strain evidence="4">cv. DH-PKW</strain>
        <tissue evidence="3">Leaves</tissue>
    </source>
</reference>
<dbReference type="InterPro" id="IPR036291">
    <property type="entry name" value="NAD(P)-bd_dom_sf"/>
</dbReference>
<organism evidence="3 4">
    <name type="scientific">Musa balbisiana</name>
    <name type="common">Banana</name>
    <dbReference type="NCBI Taxonomy" id="52838"/>
    <lineage>
        <taxon>Eukaryota</taxon>
        <taxon>Viridiplantae</taxon>
        <taxon>Streptophyta</taxon>
        <taxon>Embryophyta</taxon>
        <taxon>Tracheophyta</taxon>
        <taxon>Spermatophyta</taxon>
        <taxon>Magnoliopsida</taxon>
        <taxon>Liliopsida</taxon>
        <taxon>Zingiberales</taxon>
        <taxon>Musaceae</taxon>
        <taxon>Musa</taxon>
    </lineage>
</organism>
<name>A0A4V4H428_MUSBA</name>
<dbReference type="InterPro" id="IPR020904">
    <property type="entry name" value="Sc_DH/Rdtase_CS"/>
</dbReference>
<feature type="transmembrane region" description="Helical" evidence="1">
    <location>
        <begin position="24"/>
        <end position="52"/>
    </location>
</feature>
<keyword evidence="1" id="KW-0812">Transmembrane</keyword>
<feature type="transmembrane region" description="Helical" evidence="1">
    <location>
        <begin position="312"/>
        <end position="330"/>
    </location>
</feature>
<dbReference type="SMART" id="SM00822">
    <property type="entry name" value="PKS_KR"/>
    <property type="match status" value="1"/>
</dbReference>
<dbReference type="PROSITE" id="PS00061">
    <property type="entry name" value="ADH_SHORT"/>
    <property type="match status" value="1"/>
</dbReference>
<dbReference type="InterPro" id="IPR002347">
    <property type="entry name" value="SDR_fam"/>
</dbReference>
<gene>
    <name evidence="3" type="ORF">C4D60_Mb06t21590</name>
</gene>
<dbReference type="GO" id="GO:0016020">
    <property type="term" value="C:membrane"/>
    <property type="evidence" value="ECO:0007669"/>
    <property type="project" value="TreeGrafter"/>
</dbReference>
<dbReference type="STRING" id="52838.A0A4V4H428"/>
<evidence type="ECO:0000313" key="4">
    <source>
        <dbReference type="Proteomes" id="UP000317650"/>
    </source>
</evidence>
<evidence type="ECO:0000256" key="1">
    <source>
        <dbReference type="SAM" id="Phobius"/>
    </source>
</evidence>
<dbReference type="Proteomes" id="UP000317650">
    <property type="component" value="Chromosome 6"/>
</dbReference>
<accession>A0A4V4H428</accession>
<evidence type="ECO:0000259" key="2">
    <source>
        <dbReference type="SMART" id="SM00822"/>
    </source>
</evidence>
<feature type="domain" description="Ketoreductase" evidence="2">
    <location>
        <begin position="77"/>
        <end position="267"/>
    </location>
</feature>
<dbReference type="Pfam" id="PF00106">
    <property type="entry name" value="adh_short"/>
    <property type="match status" value="1"/>
</dbReference>
<protein>
    <recommendedName>
        <fullName evidence="2">Ketoreductase domain-containing protein</fullName>
    </recommendedName>
</protein>
<dbReference type="InterPro" id="IPR057326">
    <property type="entry name" value="KR_dom"/>
</dbReference>
<dbReference type="PANTHER" id="PTHR45274:SF2">
    <property type="entry name" value="NAD(P)-BINDING ROSSMANN-FOLD SUPERFAMILY PROTEIN"/>
    <property type="match status" value="1"/>
</dbReference>
<dbReference type="PRINTS" id="PR00081">
    <property type="entry name" value="GDHRDH"/>
</dbReference>
<keyword evidence="4" id="KW-1185">Reference proteome</keyword>